<evidence type="ECO:0000313" key="3">
    <source>
        <dbReference type="Proteomes" id="UP001163046"/>
    </source>
</evidence>
<keyword evidence="3" id="KW-1185">Reference proteome</keyword>
<gene>
    <name evidence="2" type="ORF">OS493_016557</name>
</gene>
<sequence length="111" mass="12796">FTCYVTRITRYDLSRKADRQVAQIGLVDSDKKETERSAQVAGRTRLRQPSWPHPRRDVKYEELTLEEFVAGYGQILQSADLSEVKSSACLKHLVSLMYFAQIFGDNRVLKN</sequence>
<proteinExistence type="predicted"/>
<feature type="non-terminal residue" evidence="2">
    <location>
        <position position="1"/>
    </location>
</feature>
<evidence type="ECO:0000313" key="2">
    <source>
        <dbReference type="EMBL" id="KAJ7379324.1"/>
    </source>
</evidence>
<organism evidence="2 3">
    <name type="scientific">Desmophyllum pertusum</name>
    <dbReference type="NCBI Taxonomy" id="174260"/>
    <lineage>
        <taxon>Eukaryota</taxon>
        <taxon>Metazoa</taxon>
        <taxon>Cnidaria</taxon>
        <taxon>Anthozoa</taxon>
        <taxon>Hexacorallia</taxon>
        <taxon>Scleractinia</taxon>
        <taxon>Caryophylliina</taxon>
        <taxon>Caryophylliidae</taxon>
        <taxon>Desmophyllum</taxon>
    </lineage>
</organism>
<feature type="region of interest" description="Disordered" evidence="1">
    <location>
        <begin position="33"/>
        <end position="53"/>
    </location>
</feature>
<dbReference type="AlphaFoldDB" id="A0A9W9ZE62"/>
<dbReference type="Proteomes" id="UP001163046">
    <property type="component" value="Unassembled WGS sequence"/>
</dbReference>
<comment type="caution">
    <text evidence="2">The sequence shown here is derived from an EMBL/GenBank/DDBJ whole genome shotgun (WGS) entry which is preliminary data.</text>
</comment>
<name>A0A9W9ZE62_9CNID</name>
<reference evidence="2" key="1">
    <citation type="submission" date="2023-01" db="EMBL/GenBank/DDBJ databases">
        <title>Genome assembly of the deep-sea coral Lophelia pertusa.</title>
        <authorList>
            <person name="Herrera S."/>
            <person name="Cordes E."/>
        </authorList>
    </citation>
    <scope>NUCLEOTIDE SEQUENCE</scope>
    <source>
        <strain evidence="2">USNM1676648</strain>
        <tissue evidence="2">Polyp</tissue>
    </source>
</reference>
<accession>A0A9W9ZE62</accession>
<protein>
    <submittedName>
        <fullName evidence="2">Uncharacterized protein</fullName>
    </submittedName>
</protein>
<dbReference type="EMBL" id="MU826358">
    <property type="protein sequence ID" value="KAJ7379324.1"/>
    <property type="molecule type" value="Genomic_DNA"/>
</dbReference>
<evidence type="ECO:0000256" key="1">
    <source>
        <dbReference type="SAM" id="MobiDB-lite"/>
    </source>
</evidence>